<protein>
    <submittedName>
        <fullName evidence="1">Uncharacterized protein</fullName>
    </submittedName>
</protein>
<evidence type="ECO:0000313" key="1">
    <source>
        <dbReference type="EMBL" id="KPW26189.1"/>
    </source>
</evidence>
<comment type="caution">
    <text evidence="1">The sequence shown here is derived from an EMBL/GenBank/DDBJ whole genome shotgun (WGS) entry which is preliminary data.</text>
</comment>
<accession>A0A0L8IY22</accession>
<dbReference type="EMBL" id="LJPM01000056">
    <property type="protein sequence ID" value="KPW26189.1"/>
    <property type="molecule type" value="Genomic_DNA"/>
</dbReference>
<evidence type="ECO:0000313" key="2">
    <source>
        <dbReference type="Proteomes" id="UP000050297"/>
    </source>
</evidence>
<name>A0A0L8IY22_PSESX</name>
<gene>
    <name evidence="1" type="ORF">ALO91_102992</name>
</gene>
<sequence>MWRASSEDVLANCMHTVETASAQAQSRRRLCVDQVESVRLFSV</sequence>
<proteinExistence type="predicted"/>
<dbReference type="AlphaFoldDB" id="A0A0L8IY22"/>
<organism evidence="1 2">
    <name type="scientific">Pseudomonas syringae pv. aceris</name>
    <dbReference type="NCBI Taxonomy" id="199198"/>
    <lineage>
        <taxon>Bacteria</taxon>
        <taxon>Pseudomonadati</taxon>
        <taxon>Pseudomonadota</taxon>
        <taxon>Gammaproteobacteria</taxon>
        <taxon>Pseudomonadales</taxon>
        <taxon>Pseudomonadaceae</taxon>
        <taxon>Pseudomonas</taxon>
        <taxon>Pseudomonas syringae</taxon>
    </lineage>
</organism>
<reference evidence="1 2" key="1">
    <citation type="submission" date="2015-09" db="EMBL/GenBank/DDBJ databases">
        <title>Genome announcement of multiple Pseudomonas syringae strains.</title>
        <authorList>
            <person name="Thakur S."/>
            <person name="Wang P.W."/>
            <person name="Gong Y."/>
            <person name="Weir B.S."/>
            <person name="Guttman D.S."/>
        </authorList>
    </citation>
    <scope>NUCLEOTIDE SEQUENCE [LARGE SCALE GENOMIC DNA]</scope>
    <source>
        <strain evidence="1 2">ICMP2802</strain>
    </source>
</reference>
<dbReference type="Proteomes" id="UP000050297">
    <property type="component" value="Unassembled WGS sequence"/>
</dbReference>